<dbReference type="InterPro" id="IPR036116">
    <property type="entry name" value="FN3_sf"/>
</dbReference>
<keyword evidence="2" id="KW-0472">Membrane</keyword>
<evidence type="ECO:0000256" key="1">
    <source>
        <dbReference type="PROSITE-ProRule" id="PRU00076"/>
    </source>
</evidence>
<evidence type="ECO:0000313" key="7">
    <source>
        <dbReference type="Proteomes" id="UP000828390"/>
    </source>
</evidence>
<feature type="domain" description="Fibronectin type-III" evidence="5">
    <location>
        <begin position="785"/>
        <end position="880"/>
    </location>
</feature>
<keyword evidence="7" id="KW-1185">Reference proteome</keyword>
<evidence type="ECO:0000259" key="5">
    <source>
        <dbReference type="PROSITE" id="PS50853"/>
    </source>
</evidence>
<keyword evidence="2" id="KW-0812">Transmembrane</keyword>
<comment type="caution">
    <text evidence="6">The sequence shown here is derived from an EMBL/GenBank/DDBJ whole genome shotgun (WGS) entry which is preliminary data.</text>
</comment>
<name>A0A9D4HFI7_DREPO</name>
<dbReference type="AlphaFoldDB" id="A0A9D4HFI7"/>
<feature type="disulfide bond" evidence="1">
    <location>
        <begin position="104"/>
        <end position="113"/>
    </location>
</feature>
<keyword evidence="3" id="KW-0732">Signal</keyword>
<dbReference type="InterPro" id="IPR003961">
    <property type="entry name" value="FN3_dom"/>
</dbReference>
<dbReference type="Gene3D" id="2.170.300.10">
    <property type="entry name" value="Tie2 ligand-binding domain superfamily"/>
    <property type="match status" value="1"/>
</dbReference>
<feature type="signal peptide" evidence="3">
    <location>
        <begin position="1"/>
        <end position="22"/>
    </location>
</feature>
<comment type="caution">
    <text evidence="1">Lacks conserved residue(s) required for the propagation of feature annotation.</text>
</comment>
<dbReference type="PANTHER" id="PTHR24035:SF109">
    <property type="entry name" value="PROTEIN DRAPER"/>
    <property type="match status" value="1"/>
</dbReference>
<reference evidence="6" key="1">
    <citation type="journal article" date="2019" name="bioRxiv">
        <title>The Genome of the Zebra Mussel, Dreissena polymorpha: A Resource for Invasive Species Research.</title>
        <authorList>
            <person name="McCartney M.A."/>
            <person name="Auch B."/>
            <person name="Kono T."/>
            <person name="Mallez S."/>
            <person name="Zhang Y."/>
            <person name="Obille A."/>
            <person name="Becker A."/>
            <person name="Abrahante J.E."/>
            <person name="Garbe J."/>
            <person name="Badalamenti J.P."/>
            <person name="Herman A."/>
            <person name="Mangelson H."/>
            <person name="Liachko I."/>
            <person name="Sullivan S."/>
            <person name="Sone E.D."/>
            <person name="Koren S."/>
            <person name="Silverstein K.A.T."/>
            <person name="Beckman K.B."/>
            <person name="Gohl D.M."/>
        </authorList>
    </citation>
    <scope>NUCLEOTIDE SEQUENCE</scope>
    <source>
        <strain evidence="6">Duluth1</strain>
        <tissue evidence="6">Whole animal</tissue>
    </source>
</reference>
<gene>
    <name evidence="6" type="ORF">DPMN_060057</name>
</gene>
<feature type="transmembrane region" description="Helical" evidence="2">
    <location>
        <begin position="980"/>
        <end position="1003"/>
    </location>
</feature>
<feature type="disulfide bond" evidence="1">
    <location>
        <begin position="86"/>
        <end position="96"/>
    </location>
</feature>
<dbReference type="PROSITE" id="PS50853">
    <property type="entry name" value="FN3"/>
    <property type="match status" value="1"/>
</dbReference>
<keyword evidence="2" id="KW-1133">Transmembrane helix</keyword>
<keyword evidence="1" id="KW-1015">Disulfide bond</keyword>
<dbReference type="Gene3D" id="2.10.25.10">
    <property type="entry name" value="Laminin"/>
    <property type="match status" value="1"/>
</dbReference>
<dbReference type="SUPFAM" id="SSF49265">
    <property type="entry name" value="Fibronectin type III"/>
    <property type="match status" value="1"/>
</dbReference>
<dbReference type="PROSITE" id="PS00022">
    <property type="entry name" value="EGF_1"/>
    <property type="match status" value="1"/>
</dbReference>
<dbReference type="InterPro" id="IPR052108">
    <property type="entry name" value="MEGF/SIB"/>
</dbReference>
<protein>
    <submittedName>
        <fullName evidence="6">Uncharacterized protein</fullName>
    </submittedName>
</protein>
<dbReference type="PROSITE" id="PS50026">
    <property type="entry name" value="EGF_3"/>
    <property type="match status" value="1"/>
</dbReference>
<sequence length="1240" mass="139586">MVRYIACFTFLVAYLFVVPMDAWQEWRGNLVSYSEEKVTTSSLCLCRYPWGCSLWIEYKRTVWETKQRCANGWEHNGNFICDKPICSPRCLNGGRCIEPNMCKCNDLARGTFCGTEICSRNHPCYPGDCYEDSKCNCTEGFDKTTTFPLPSDPGCMKIANNNKPFIGRSTTIISHIRNTREELLYFFQLDATDEDPQKRVVWSNQQVFNYLSFQFEARYVEPQTMPERPTYVHDFKYGIVGGKVEVKVFDFKKESAGQRGTYSFTCPGISVSNPTQLMNCSIPDKPFKTLIEHGDTMVVKLTAYSGGQRKIVLPDVNVRPESIIGTEYTKQMEFKFDFEPAVHCSKNSTFTCQYNANALKVTSEFTKTPIVLEWKGWVDTDNYSAGVGAYRLELHRLEVKDETLELTEANPTLPLMENRVIHTGNTMVQNLFSTTFTPPEPGLYSIVMEVTDNANNSIFTRRFALYDNVSSVTTNPLSVHGLHATSAAKETGYRWQMETKSVKLNWTDYFVNKVHHEKKFLNKIKKFPTLFDDLESIGIRNVKKFVFDSYDDTEGNRTMDAIPNVNGITRFEYGYVVNQASEQAPTVWNTGLTQNVDLPVSTNHGDTVTLWVRAFDILGNMLEKKTTVTIDVTPPHIISNLAENKTSSFTPNAGKTDGGYYYSSYEFYARDKESGVYQIELDVSITMADIGEVRRFQQVVNGSMDKTKSPSDPACVPSKDPVTCFLERQNVRLNNCWFLVPKMDYSITAGAIVTVRAFNQARQPVYTQFQIKRLNSLKGLEIYSGPENIRITNKRPDSFRIQWDLPTVRGCYNSQPIVINIAFFNGTRPNKYYLTSTTTFLYVAGLTPNAVYKISFYTQLGSETDVSKAFAQKYVQTDYCPVGSYSVNCSKQCYCREGPCDIFTGSCGHEECKDGWKGIACNESCSLGSFSENCSKQCHCRLGPCDGVTGACGNGDCKDGWTGIACNETDEDSKQSSTSIWIATTLGSCVLIVGFTTTACLCIRRKKRKRALNAVQQIELKTSDIPQELRDSNSGNYDVLPDDNNIDNSGNYDVLPDQISDDNSDHYDVLPVDGHDDFVVPYAVVPFDITEREATPMYTSPQQQMTDDYLHTGLRESSSMFSASSYVLGRIGESETSIQTQSAVTEYLDNAATSETKYMASEELIIVAKETTTNASGETQADYDEGEQNFKAETINTDAKQEKNEDSGETNYADLTLLENDTQGEKTEQLGSTEYVFVFK</sequence>
<dbReference type="InterPro" id="IPR000742">
    <property type="entry name" value="EGF"/>
</dbReference>
<proteinExistence type="predicted"/>
<evidence type="ECO:0000259" key="4">
    <source>
        <dbReference type="PROSITE" id="PS50026"/>
    </source>
</evidence>
<evidence type="ECO:0000256" key="2">
    <source>
        <dbReference type="SAM" id="Phobius"/>
    </source>
</evidence>
<dbReference type="Proteomes" id="UP000828390">
    <property type="component" value="Unassembled WGS sequence"/>
</dbReference>
<dbReference type="PANTHER" id="PTHR24035">
    <property type="entry name" value="MULTIPLE EPIDERMAL GROWTH FACTOR-LIKE DOMAINS PROTEIN"/>
    <property type="match status" value="1"/>
</dbReference>
<feature type="chain" id="PRO_5039548916" evidence="3">
    <location>
        <begin position="23"/>
        <end position="1240"/>
    </location>
</feature>
<evidence type="ECO:0000313" key="6">
    <source>
        <dbReference type="EMBL" id="KAH3717275.1"/>
    </source>
</evidence>
<accession>A0A9D4HFI7</accession>
<keyword evidence="1" id="KW-0245">EGF-like domain</keyword>
<organism evidence="6 7">
    <name type="scientific">Dreissena polymorpha</name>
    <name type="common">Zebra mussel</name>
    <name type="synonym">Mytilus polymorpha</name>
    <dbReference type="NCBI Taxonomy" id="45954"/>
    <lineage>
        <taxon>Eukaryota</taxon>
        <taxon>Metazoa</taxon>
        <taxon>Spiralia</taxon>
        <taxon>Lophotrochozoa</taxon>
        <taxon>Mollusca</taxon>
        <taxon>Bivalvia</taxon>
        <taxon>Autobranchia</taxon>
        <taxon>Heteroconchia</taxon>
        <taxon>Euheterodonta</taxon>
        <taxon>Imparidentia</taxon>
        <taxon>Neoheterodontei</taxon>
        <taxon>Myida</taxon>
        <taxon>Dreissenoidea</taxon>
        <taxon>Dreissenidae</taxon>
        <taxon>Dreissena</taxon>
    </lineage>
</organism>
<evidence type="ECO:0000256" key="3">
    <source>
        <dbReference type="SAM" id="SignalP"/>
    </source>
</evidence>
<dbReference type="EMBL" id="JAIWYP010000013">
    <property type="protein sequence ID" value="KAH3717275.1"/>
    <property type="molecule type" value="Genomic_DNA"/>
</dbReference>
<reference evidence="6" key="2">
    <citation type="submission" date="2020-11" db="EMBL/GenBank/DDBJ databases">
        <authorList>
            <person name="McCartney M.A."/>
            <person name="Auch B."/>
            <person name="Kono T."/>
            <person name="Mallez S."/>
            <person name="Becker A."/>
            <person name="Gohl D.M."/>
            <person name="Silverstein K.A.T."/>
            <person name="Koren S."/>
            <person name="Bechman K.B."/>
            <person name="Herman A."/>
            <person name="Abrahante J.E."/>
            <person name="Garbe J."/>
        </authorList>
    </citation>
    <scope>NUCLEOTIDE SEQUENCE</scope>
    <source>
        <strain evidence="6">Duluth1</strain>
        <tissue evidence="6">Whole animal</tissue>
    </source>
</reference>
<feature type="domain" description="EGF-like" evidence="4">
    <location>
        <begin position="82"/>
        <end position="114"/>
    </location>
</feature>